<dbReference type="InterPro" id="IPR011010">
    <property type="entry name" value="DNA_brk_join_enz"/>
</dbReference>
<dbReference type="SUPFAM" id="SSF56349">
    <property type="entry name" value="DNA breaking-rejoining enzymes"/>
    <property type="match status" value="1"/>
</dbReference>
<dbReference type="PANTHER" id="PTHR30349:SF41">
    <property type="entry name" value="INTEGRASE_RECOMBINASE PROTEIN MJ0367-RELATED"/>
    <property type="match status" value="1"/>
</dbReference>
<evidence type="ECO:0000256" key="3">
    <source>
        <dbReference type="ARBA" id="ARBA00023125"/>
    </source>
</evidence>
<evidence type="ECO:0000256" key="1">
    <source>
        <dbReference type="ARBA" id="ARBA00008857"/>
    </source>
</evidence>
<feature type="domain" description="Core-binding (CB)" evidence="7">
    <location>
        <begin position="10"/>
        <end position="97"/>
    </location>
</feature>
<keyword evidence="2" id="KW-0229">DNA integration</keyword>
<dbReference type="RefSeq" id="WP_138155322.1">
    <property type="nucleotide sequence ID" value="NZ_JRPC02000047.1"/>
</dbReference>
<evidence type="ECO:0000259" key="7">
    <source>
        <dbReference type="PROSITE" id="PS51900"/>
    </source>
</evidence>
<evidence type="ECO:0000256" key="2">
    <source>
        <dbReference type="ARBA" id="ARBA00022908"/>
    </source>
</evidence>
<dbReference type="Proteomes" id="UP000029920">
    <property type="component" value="Unassembled WGS sequence"/>
</dbReference>
<dbReference type="AlphaFoldDB" id="A0A4U8UCM2"/>
<sequence length="312" mass="36581">MELEKDGLSLDIVRLKNLFIKELESLNFSKNTILTYNQQLLVFSDFCEEISDEVRLKNIKQMHISYFFAWLEAKIQPKNATKASYYRTLKSFFNFLTKNNDDLIDYDYLFKKFPLKLKKGESKEVNHIKLADMNKILDYLQKTIEKNNNYKNNRNSLLVKLLFGAGLRISEALNLKLIDFTTSDINDEFYELNITAKGGERQKAYVLKNLIRDEFSYISQKLSLADYVFLTSRNTQLKRQTAYINLKRIYEKAGVFHKEGCHILRHSFAMDLMAKDINLGVIQKALRHKNINTTMIYADATSNMIKEALKKR</sequence>
<evidence type="ECO:0000259" key="6">
    <source>
        <dbReference type="PROSITE" id="PS51898"/>
    </source>
</evidence>
<dbReference type="Gene3D" id="1.10.150.130">
    <property type="match status" value="1"/>
</dbReference>
<dbReference type="GO" id="GO:0006310">
    <property type="term" value="P:DNA recombination"/>
    <property type="evidence" value="ECO:0007669"/>
    <property type="project" value="UniProtKB-KW"/>
</dbReference>
<dbReference type="GO" id="GO:0003677">
    <property type="term" value="F:DNA binding"/>
    <property type="evidence" value="ECO:0007669"/>
    <property type="project" value="UniProtKB-UniRule"/>
</dbReference>
<evidence type="ECO:0000313" key="9">
    <source>
        <dbReference type="Proteomes" id="UP000029920"/>
    </source>
</evidence>
<accession>A0A4U8UCM2</accession>
<gene>
    <name evidence="8" type="ORF">LS72_010065</name>
</gene>
<dbReference type="PANTHER" id="PTHR30349">
    <property type="entry name" value="PHAGE INTEGRASE-RELATED"/>
    <property type="match status" value="1"/>
</dbReference>
<proteinExistence type="inferred from homology"/>
<dbReference type="PROSITE" id="PS51900">
    <property type="entry name" value="CB"/>
    <property type="match status" value="1"/>
</dbReference>
<dbReference type="InterPro" id="IPR002104">
    <property type="entry name" value="Integrase_catalytic"/>
</dbReference>
<dbReference type="Pfam" id="PF02899">
    <property type="entry name" value="Phage_int_SAM_1"/>
    <property type="match status" value="1"/>
</dbReference>
<dbReference type="InterPro" id="IPR004107">
    <property type="entry name" value="Integrase_SAM-like_N"/>
</dbReference>
<dbReference type="Pfam" id="PF00589">
    <property type="entry name" value="Phage_integrase"/>
    <property type="match status" value="1"/>
</dbReference>
<dbReference type="Gene3D" id="1.10.443.10">
    <property type="entry name" value="Intergrase catalytic core"/>
    <property type="match status" value="1"/>
</dbReference>
<evidence type="ECO:0000256" key="5">
    <source>
        <dbReference type="PROSITE-ProRule" id="PRU01248"/>
    </source>
</evidence>
<dbReference type="CDD" id="cd00397">
    <property type="entry name" value="DNA_BRE_C"/>
    <property type="match status" value="1"/>
</dbReference>
<dbReference type="EMBL" id="JRPC02000047">
    <property type="protein sequence ID" value="TLE13259.1"/>
    <property type="molecule type" value="Genomic_DNA"/>
</dbReference>
<keyword evidence="3 5" id="KW-0238">DNA-binding</keyword>
<evidence type="ECO:0000313" key="8">
    <source>
        <dbReference type="EMBL" id="TLE13259.1"/>
    </source>
</evidence>
<keyword evidence="9" id="KW-1185">Reference proteome</keyword>
<organism evidence="8 9">
    <name type="scientific">Helicobacter apodemus</name>
    <dbReference type="NCBI Taxonomy" id="135569"/>
    <lineage>
        <taxon>Bacteria</taxon>
        <taxon>Pseudomonadati</taxon>
        <taxon>Campylobacterota</taxon>
        <taxon>Epsilonproteobacteria</taxon>
        <taxon>Campylobacterales</taxon>
        <taxon>Helicobacteraceae</taxon>
        <taxon>Helicobacter</taxon>
    </lineage>
</organism>
<reference evidence="8 9" key="1">
    <citation type="journal article" date="2014" name="Genome Announc.">
        <title>Draft genome sequences of eight enterohepatic helicobacter species isolated from both laboratory and wild rodents.</title>
        <authorList>
            <person name="Sheh A."/>
            <person name="Shen Z."/>
            <person name="Fox J.G."/>
        </authorList>
    </citation>
    <scope>NUCLEOTIDE SEQUENCE [LARGE SCALE GENOMIC DNA]</scope>
    <source>
        <strain evidence="8 9">MIT-03-7007</strain>
    </source>
</reference>
<protein>
    <submittedName>
        <fullName evidence="8">Integrase</fullName>
    </submittedName>
</protein>
<dbReference type="InterPro" id="IPR010998">
    <property type="entry name" value="Integrase_recombinase_N"/>
</dbReference>
<comment type="similarity">
    <text evidence="1">Belongs to the 'phage' integrase family.</text>
</comment>
<keyword evidence="4" id="KW-0233">DNA recombination</keyword>
<name>A0A4U8UCM2_9HELI</name>
<dbReference type="PROSITE" id="PS51898">
    <property type="entry name" value="TYR_RECOMBINASE"/>
    <property type="match status" value="1"/>
</dbReference>
<dbReference type="InterPro" id="IPR013762">
    <property type="entry name" value="Integrase-like_cat_sf"/>
</dbReference>
<evidence type="ECO:0000256" key="4">
    <source>
        <dbReference type="ARBA" id="ARBA00023172"/>
    </source>
</evidence>
<dbReference type="InterPro" id="IPR050090">
    <property type="entry name" value="Tyrosine_recombinase_XerCD"/>
</dbReference>
<comment type="caution">
    <text evidence="8">The sequence shown here is derived from an EMBL/GenBank/DDBJ whole genome shotgun (WGS) entry which is preliminary data.</text>
</comment>
<feature type="domain" description="Tyr recombinase" evidence="6">
    <location>
        <begin position="123"/>
        <end position="310"/>
    </location>
</feature>
<dbReference type="InterPro" id="IPR044068">
    <property type="entry name" value="CB"/>
</dbReference>
<dbReference type="GO" id="GO:0015074">
    <property type="term" value="P:DNA integration"/>
    <property type="evidence" value="ECO:0007669"/>
    <property type="project" value="UniProtKB-KW"/>
</dbReference>